<organism evidence="1 2">
    <name type="scientific">Datura stramonium</name>
    <name type="common">Jimsonweed</name>
    <name type="synonym">Common thornapple</name>
    <dbReference type="NCBI Taxonomy" id="4076"/>
    <lineage>
        <taxon>Eukaryota</taxon>
        <taxon>Viridiplantae</taxon>
        <taxon>Streptophyta</taxon>
        <taxon>Embryophyta</taxon>
        <taxon>Tracheophyta</taxon>
        <taxon>Spermatophyta</taxon>
        <taxon>Magnoliopsida</taxon>
        <taxon>eudicotyledons</taxon>
        <taxon>Gunneridae</taxon>
        <taxon>Pentapetalae</taxon>
        <taxon>asterids</taxon>
        <taxon>lamiids</taxon>
        <taxon>Solanales</taxon>
        <taxon>Solanaceae</taxon>
        <taxon>Solanoideae</taxon>
        <taxon>Datureae</taxon>
        <taxon>Datura</taxon>
    </lineage>
</organism>
<feature type="non-terminal residue" evidence="1">
    <location>
        <position position="1"/>
    </location>
</feature>
<dbReference type="EMBL" id="JACEIK010001373">
    <property type="protein sequence ID" value="MCD7468790.1"/>
    <property type="molecule type" value="Genomic_DNA"/>
</dbReference>
<reference evidence="1 2" key="1">
    <citation type="journal article" date="2021" name="BMC Genomics">
        <title>Datura genome reveals duplications of psychoactive alkaloid biosynthetic genes and high mutation rate following tissue culture.</title>
        <authorList>
            <person name="Rajewski A."/>
            <person name="Carter-House D."/>
            <person name="Stajich J."/>
            <person name="Litt A."/>
        </authorList>
    </citation>
    <scope>NUCLEOTIDE SEQUENCE [LARGE SCALE GENOMIC DNA]</scope>
    <source>
        <strain evidence="1">AR-01</strain>
    </source>
</reference>
<proteinExistence type="predicted"/>
<name>A0ABS8TD07_DATST</name>
<comment type="caution">
    <text evidence="1">The sequence shown here is derived from an EMBL/GenBank/DDBJ whole genome shotgun (WGS) entry which is preliminary data.</text>
</comment>
<protein>
    <submittedName>
        <fullName evidence="1">Uncharacterized protein</fullName>
    </submittedName>
</protein>
<evidence type="ECO:0000313" key="1">
    <source>
        <dbReference type="EMBL" id="MCD7468790.1"/>
    </source>
</evidence>
<accession>A0ABS8TD07</accession>
<feature type="non-terminal residue" evidence="1">
    <location>
        <position position="69"/>
    </location>
</feature>
<evidence type="ECO:0000313" key="2">
    <source>
        <dbReference type="Proteomes" id="UP000823775"/>
    </source>
</evidence>
<gene>
    <name evidence="1" type="ORF">HAX54_007277</name>
</gene>
<dbReference type="Proteomes" id="UP000823775">
    <property type="component" value="Unassembled WGS sequence"/>
</dbReference>
<sequence length="69" mass="7808">DFGVSYGCFTKALSRCGIGRITPNPKLQEIFLVLPHWEVPSEARNLTEIITAKWRYGGASRQARSKNRD</sequence>
<keyword evidence="2" id="KW-1185">Reference proteome</keyword>